<dbReference type="EMBL" id="VDLX02000028">
    <property type="protein sequence ID" value="KAB8186958.1"/>
    <property type="molecule type" value="Genomic_DNA"/>
</dbReference>
<evidence type="ECO:0000256" key="1">
    <source>
        <dbReference type="SAM" id="MobiDB-lite"/>
    </source>
</evidence>
<accession>A0A5C4V8Y0</accession>
<sequence>MSDLGKLYTTRDLAERYGCKARAVAEKAWRKEWPSTKVLGEYRFTPAMVEWIDRQHEHWPNEQAAEPQQPKPKAEPVRQTRQRRTPQPPPAAAGAGNNVRRLVAKDRSQRLRGAS</sequence>
<name>A0A5C4V8Y0_9ACTN</name>
<dbReference type="AlphaFoldDB" id="A0A5C4V8Y0"/>
<comment type="caution">
    <text evidence="2">The sequence shown here is derived from an EMBL/GenBank/DDBJ whole genome shotgun (WGS) entry which is preliminary data.</text>
</comment>
<keyword evidence="3" id="KW-1185">Reference proteome</keyword>
<feature type="compositionally biased region" description="Low complexity" evidence="1">
    <location>
        <begin position="92"/>
        <end position="101"/>
    </location>
</feature>
<evidence type="ECO:0000313" key="3">
    <source>
        <dbReference type="Proteomes" id="UP000312512"/>
    </source>
</evidence>
<proteinExistence type="predicted"/>
<dbReference type="Proteomes" id="UP000312512">
    <property type="component" value="Unassembled WGS sequence"/>
</dbReference>
<dbReference type="RefSeq" id="WP_139637622.1">
    <property type="nucleotide sequence ID" value="NZ_VDLX02000028.1"/>
</dbReference>
<organism evidence="2 3">
    <name type="scientific">Nonomuraea phyllanthi</name>
    <dbReference type="NCBI Taxonomy" id="2219224"/>
    <lineage>
        <taxon>Bacteria</taxon>
        <taxon>Bacillati</taxon>
        <taxon>Actinomycetota</taxon>
        <taxon>Actinomycetes</taxon>
        <taxon>Streptosporangiales</taxon>
        <taxon>Streptosporangiaceae</taxon>
        <taxon>Nonomuraea</taxon>
    </lineage>
</organism>
<feature type="region of interest" description="Disordered" evidence="1">
    <location>
        <begin position="54"/>
        <end position="115"/>
    </location>
</feature>
<gene>
    <name evidence="2" type="ORF">FH608_046570</name>
</gene>
<reference evidence="2 3" key="1">
    <citation type="submission" date="2019-10" db="EMBL/GenBank/DDBJ databases">
        <title>Nonomuraea sp. nov., isolated from Phyllanthus amarus.</title>
        <authorList>
            <person name="Klykleung N."/>
            <person name="Tanasupawat S."/>
        </authorList>
    </citation>
    <scope>NUCLEOTIDE SEQUENCE [LARGE SCALE GENOMIC DNA]</scope>
    <source>
        <strain evidence="2 3">PA1-10</strain>
    </source>
</reference>
<protein>
    <submittedName>
        <fullName evidence="2">Uncharacterized protein</fullName>
    </submittedName>
</protein>
<evidence type="ECO:0000313" key="2">
    <source>
        <dbReference type="EMBL" id="KAB8186958.1"/>
    </source>
</evidence>